<proteinExistence type="predicted"/>
<evidence type="ECO:0000313" key="1">
    <source>
        <dbReference type="EMBL" id="MBP1290384.1"/>
    </source>
</evidence>
<dbReference type="Proteomes" id="UP000673383">
    <property type="component" value="Unassembled WGS sequence"/>
</dbReference>
<dbReference type="AlphaFoldDB" id="A0A8I1Y1L5"/>
<evidence type="ECO:0000313" key="2">
    <source>
        <dbReference type="Proteomes" id="UP000673383"/>
    </source>
</evidence>
<accession>A0A8I1Y1L5</accession>
<dbReference type="EMBL" id="JAFICZ010000001">
    <property type="protein sequence ID" value="MBP1290384.1"/>
    <property type="molecule type" value="Genomic_DNA"/>
</dbReference>
<gene>
    <name evidence="1" type="ORF">JOH49_000137</name>
</gene>
<reference evidence="1" key="1">
    <citation type="submission" date="2021-02" db="EMBL/GenBank/DDBJ databases">
        <title>Genomic Encyclopedia of Type Strains, Phase IV (KMG-V): Genome sequencing to study the core and pangenomes of soil and plant-associated prokaryotes.</title>
        <authorList>
            <person name="Whitman W."/>
        </authorList>
    </citation>
    <scope>NUCLEOTIDE SEQUENCE</scope>
    <source>
        <strain evidence="1">USDA 406</strain>
    </source>
</reference>
<dbReference type="RefSeq" id="WP_155258721.1">
    <property type="nucleotide sequence ID" value="NZ_CP126003.1"/>
</dbReference>
<sequence length="75" mass="8132">MGLGYQVDCHERVNSPNAILAGLGGVGGFAELTTVSRDGVTQRIIDRWPGDEIGGPLHPVPNDWTAWRRLNPAPR</sequence>
<name>A0A8I1Y1L5_BRAEL</name>
<comment type="caution">
    <text evidence="1">The sequence shown here is derived from an EMBL/GenBank/DDBJ whole genome shotgun (WGS) entry which is preliminary data.</text>
</comment>
<protein>
    <submittedName>
        <fullName evidence="1">Uncharacterized protein</fullName>
    </submittedName>
</protein>
<organism evidence="1 2">
    <name type="scientific">Bradyrhizobium elkanii</name>
    <dbReference type="NCBI Taxonomy" id="29448"/>
    <lineage>
        <taxon>Bacteria</taxon>
        <taxon>Pseudomonadati</taxon>
        <taxon>Pseudomonadota</taxon>
        <taxon>Alphaproteobacteria</taxon>
        <taxon>Hyphomicrobiales</taxon>
        <taxon>Nitrobacteraceae</taxon>
        <taxon>Bradyrhizobium</taxon>
    </lineage>
</organism>